<reference evidence="2 3" key="1">
    <citation type="submission" date="2018-05" db="EMBL/GenBank/DDBJ databases">
        <title>Genomic Encyclopedia of Archaeal and Bacterial Type Strains, Phase II (KMG-II): from individual species to whole genera.</title>
        <authorList>
            <person name="Goeker M."/>
        </authorList>
    </citation>
    <scope>NUCLEOTIDE SEQUENCE [LARGE SCALE GENOMIC DNA]</scope>
    <source>
        <strain evidence="2 3">DSM 22214</strain>
    </source>
</reference>
<proteinExistence type="predicted"/>
<dbReference type="Pfam" id="PF00583">
    <property type="entry name" value="Acetyltransf_1"/>
    <property type="match status" value="1"/>
</dbReference>
<keyword evidence="3" id="KW-1185">Reference proteome</keyword>
<keyword evidence="2" id="KW-0808">Transferase</keyword>
<accession>A0A316EF23</accession>
<dbReference type="GO" id="GO:0008080">
    <property type="term" value="F:N-acetyltransferase activity"/>
    <property type="evidence" value="ECO:0007669"/>
    <property type="project" value="TreeGrafter"/>
</dbReference>
<dbReference type="SUPFAM" id="SSF55729">
    <property type="entry name" value="Acyl-CoA N-acyltransferases (Nat)"/>
    <property type="match status" value="1"/>
</dbReference>
<dbReference type="InterPro" id="IPR000182">
    <property type="entry name" value="GNAT_dom"/>
</dbReference>
<dbReference type="CDD" id="cd04301">
    <property type="entry name" value="NAT_SF"/>
    <property type="match status" value="1"/>
</dbReference>
<dbReference type="RefSeq" id="WP_109741853.1">
    <property type="nucleotide sequence ID" value="NZ_QGGO01000004.1"/>
</dbReference>
<dbReference type="PANTHER" id="PTHR13355">
    <property type="entry name" value="GLUCOSAMINE 6-PHOSPHATE N-ACETYLTRANSFERASE"/>
    <property type="match status" value="1"/>
</dbReference>
<dbReference type="OrthoDB" id="2352823at2"/>
<gene>
    <name evidence="2" type="ORF">LV89_01081</name>
</gene>
<dbReference type="EMBL" id="QGGO01000004">
    <property type="protein sequence ID" value="PWK28298.1"/>
    <property type="molecule type" value="Genomic_DNA"/>
</dbReference>
<feature type="domain" description="N-acetyltransferase" evidence="1">
    <location>
        <begin position="1"/>
        <end position="146"/>
    </location>
</feature>
<evidence type="ECO:0000313" key="3">
    <source>
        <dbReference type="Proteomes" id="UP000245489"/>
    </source>
</evidence>
<dbReference type="InterPro" id="IPR039143">
    <property type="entry name" value="GNPNAT1-like"/>
</dbReference>
<dbReference type="Gene3D" id="3.40.630.30">
    <property type="match status" value="1"/>
</dbReference>
<dbReference type="InterPro" id="IPR016181">
    <property type="entry name" value="Acyl_CoA_acyltransferase"/>
</dbReference>
<protein>
    <submittedName>
        <fullName evidence="2">Acetyltransferase (GNAT) family protein</fullName>
    </submittedName>
</protein>
<evidence type="ECO:0000313" key="2">
    <source>
        <dbReference type="EMBL" id="PWK28298.1"/>
    </source>
</evidence>
<dbReference type="Proteomes" id="UP000245489">
    <property type="component" value="Unassembled WGS sequence"/>
</dbReference>
<evidence type="ECO:0000259" key="1">
    <source>
        <dbReference type="PROSITE" id="PS51186"/>
    </source>
</evidence>
<sequence length="147" mass="16774">MLIVKIPTTAQEWEQYYHLRFTVLREPWGQLKGSEVLKDEDQADHAMIVDAETDKIVGVARMQTNTPTQGQVRCVAVAPEVQGKGVGKLLMKYLEDVAKAKGIKEIILDARENAVKFYQSIGYDIVEDSYLLFGEIQHYKMRKELSK</sequence>
<dbReference type="AlphaFoldDB" id="A0A316EF23"/>
<comment type="caution">
    <text evidence="2">The sequence shown here is derived from an EMBL/GenBank/DDBJ whole genome shotgun (WGS) entry which is preliminary data.</text>
</comment>
<name>A0A316EF23_9BACT</name>
<organism evidence="2 3">
    <name type="scientific">Arcicella aurantiaca</name>
    <dbReference type="NCBI Taxonomy" id="591202"/>
    <lineage>
        <taxon>Bacteria</taxon>
        <taxon>Pseudomonadati</taxon>
        <taxon>Bacteroidota</taxon>
        <taxon>Cytophagia</taxon>
        <taxon>Cytophagales</taxon>
        <taxon>Flectobacillaceae</taxon>
        <taxon>Arcicella</taxon>
    </lineage>
</organism>
<dbReference type="PROSITE" id="PS51186">
    <property type="entry name" value="GNAT"/>
    <property type="match status" value="1"/>
</dbReference>